<protein>
    <submittedName>
        <fullName evidence="2">Thermostable monoacylglycerol lipase</fullName>
        <ecNumber evidence="2">3.1.1.23</ecNumber>
    </submittedName>
</protein>
<dbReference type="InterPro" id="IPR022742">
    <property type="entry name" value="Hydrolase_4"/>
</dbReference>
<dbReference type="PANTHER" id="PTHR11614">
    <property type="entry name" value="PHOSPHOLIPASE-RELATED"/>
    <property type="match status" value="1"/>
</dbReference>
<dbReference type="Pfam" id="PF12146">
    <property type="entry name" value="Hydrolase_4"/>
    <property type="match status" value="1"/>
</dbReference>
<dbReference type="InterPro" id="IPR012354">
    <property type="entry name" value="Esterase_lipase"/>
</dbReference>
<evidence type="ECO:0000259" key="1">
    <source>
        <dbReference type="Pfam" id="PF12146"/>
    </source>
</evidence>
<dbReference type="PIRSF" id="PIRSF017388">
    <property type="entry name" value="Esterase_lipase"/>
    <property type="match status" value="1"/>
</dbReference>
<dbReference type="Proteomes" id="UP000204221">
    <property type="component" value="Chromosome"/>
</dbReference>
<feature type="domain" description="Serine aminopeptidase S33" evidence="1">
    <location>
        <begin position="20"/>
        <end position="227"/>
    </location>
</feature>
<sequence>MPVMAGAEPFSHDASGEIGVLLCHGFTGSPQSMRPWARHLAEAGFSVRSPLLPGHGTHWRELNRTRWQDWYDCDADAFDDLRARCDSVFVFGQSMGGTLALRLAQQRGAQVAGVMLVNPSVMTLRKGVTALPLLSRLWPSLPGIAGGIAKPDVAEIAYDRLPLRAMASLAELWRLVRADLPVVTTPMVLCTSPADPVVEPVNSQIIADGVRSEDLVRISLNDSSHVATLDHDAPRIFAHSVEFARRVGAEEAGSRS</sequence>
<dbReference type="EC" id="3.1.1.23" evidence="2"/>
<keyword evidence="3" id="KW-1185">Reference proteome</keyword>
<dbReference type="KEGG" id="ahg:AHOG_22800"/>
<proteinExistence type="predicted"/>
<dbReference type="OrthoDB" id="9786110at2"/>
<dbReference type="EMBL" id="CP022521">
    <property type="protein sequence ID" value="ASO22173.1"/>
    <property type="molecule type" value="Genomic_DNA"/>
</dbReference>
<dbReference type="RefSeq" id="WP_093944722.1">
    <property type="nucleotide sequence ID" value="NZ_CP022521.1"/>
</dbReference>
<gene>
    <name evidence="2" type="ORF">AHOG_22800</name>
</gene>
<dbReference type="Gene3D" id="3.40.50.1820">
    <property type="entry name" value="alpha/beta hydrolase"/>
    <property type="match status" value="1"/>
</dbReference>
<name>A0A221W903_9PSEU</name>
<dbReference type="InterPro" id="IPR029058">
    <property type="entry name" value="AB_hydrolase_fold"/>
</dbReference>
<evidence type="ECO:0000313" key="3">
    <source>
        <dbReference type="Proteomes" id="UP000204221"/>
    </source>
</evidence>
<dbReference type="GO" id="GO:0047372">
    <property type="term" value="F:monoacylglycerol lipase activity"/>
    <property type="evidence" value="ECO:0007669"/>
    <property type="project" value="UniProtKB-EC"/>
</dbReference>
<organism evidence="2 3">
    <name type="scientific">Actinoalloteichus hoggarensis</name>
    <dbReference type="NCBI Taxonomy" id="1470176"/>
    <lineage>
        <taxon>Bacteria</taxon>
        <taxon>Bacillati</taxon>
        <taxon>Actinomycetota</taxon>
        <taxon>Actinomycetes</taxon>
        <taxon>Pseudonocardiales</taxon>
        <taxon>Pseudonocardiaceae</taxon>
        <taxon>Actinoalloteichus</taxon>
    </lineage>
</organism>
<evidence type="ECO:0000313" key="2">
    <source>
        <dbReference type="EMBL" id="ASO22173.1"/>
    </source>
</evidence>
<dbReference type="AlphaFoldDB" id="A0A221W903"/>
<keyword evidence="2" id="KW-0378">Hydrolase</keyword>
<dbReference type="InterPro" id="IPR051044">
    <property type="entry name" value="MAG_DAG_Lipase"/>
</dbReference>
<dbReference type="SUPFAM" id="SSF53474">
    <property type="entry name" value="alpha/beta-Hydrolases"/>
    <property type="match status" value="1"/>
</dbReference>
<reference evidence="2 3" key="1">
    <citation type="submission" date="2017-07" db="EMBL/GenBank/DDBJ databases">
        <title>Complete genome sequence of Actinoalloteichus hoggarensis DSM 45943, type strain of Actinoalloteichus hoggarensis.</title>
        <authorList>
            <person name="Ruckert C."/>
            <person name="Nouioui I."/>
            <person name="Willmese J."/>
            <person name="van Wezel G."/>
            <person name="Klenk H.-P."/>
            <person name="Kalinowski J."/>
            <person name="Zotchev S.B."/>
        </authorList>
    </citation>
    <scope>NUCLEOTIDE SEQUENCE [LARGE SCALE GENOMIC DNA]</scope>
    <source>
        <strain evidence="2 3">DSM 45943</strain>
    </source>
</reference>
<accession>A0A221W903</accession>